<proteinExistence type="inferred from homology"/>
<accession>A0ABR2A8D3</accession>
<evidence type="ECO:0000256" key="7">
    <source>
        <dbReference type="SAM" id="SignalP"/>
    </source>
</evidence>
<feature type="signal peptide" evidence="7">
    <location>
        <begin position="1"/>
        <end position="21"/>
    </location>
</feature>
<protein>
    <submittedName>
        <fullName evidence="8">Uncharacterized protein</fullName>
    </submittedName>
</protein>
<dbReference type="InterPro" id="IPR008801">
    <property type="entry name" value="RALF"/>
</dbReference>
<dbReference type="Proteomes" id="UP001472677">
    <property type="component" value="Unassembled WGS sequence"/>
</dbReference>
<comment type="similarity">
    <text evidence="2">Belongs to the plant rapid alkalinization factor (RALF) family.</text>
</comment>
<name>A0ABR2A8D3_9ROSI</name>
<evidence type="ECO:0000256" key="5">
    <source>
        <dbReference type="ARBA" id="ARBA00022729"/>
    </source>
</evidence>
<evidence type="ECO:0000256" key="3">
    <source>
        <dbReference type="ARBA" id="ARBA00022525"/>
    </source>
</evidence>
<keyword evidence="5 7" id="KW-0732">Signal</keyword>
<gene>
    <name evidence="8" type="ORF">V6N12_064010</name>
</gene>
<dbReference type="Pfam" id="PF05498">
    <property type="entry name" value="RALF"/>
    <property type="match status" value="1"/>
</dbReference>
<keyword evidence="9" id="KW-1185">Reference proteome</keyword>
<evidence type="ECO:0000313" key="8">
    <source>
        <dbReference type="EMBL" id="KAK8489319.1"/>
    </source>
</evidence>
<dbReference type="PANTHER" id="PTHR33136:SF89">
    <property type="entry name" value="PROTEIN RALF-LIKE 19"/>
    <property type="match status" value="1"/>
</dbReference>
<keyword evidence="6" id="KW-1015">Disulfide bond</keyword>
<dbReference type="EMBL" id="JBBPBM010000930">
    <property type="protein sequence ID" value="KAK8489319.1"/>
    <property type="molecule type" value="Genomic_DNA"/>
</dbReference>
<evidence type="ECO:0000313" key="9">
    <source>
        <dbReference type="Proteomes" id="UP001472677"/>
    </source>
</evidence>
<comment type="caution">
    <text evidence="8">The sequence shown here is derived from an EMBL/GenBank/DDBJ whole genome shotgun (WGS) entry which is preliminary data.</text>
</comment>
<dbReference type="PANTHER" id="PTHR33136">
    <property type="entry name" value="RAPID ALKALINIZATION FACTOR-LIKE"/>
    <property type="match status" value="1"/>
</dbReference>
<feature type="chain" id="PRO_5047207461" evidence="7">
    <location>
        <begin position="22"/>
        <end position="99"/>
    </location>
</feature>
<evidence type="ECO:0000256" key="2">
    <source>
        <dbReference type="ARBA" id="ARBA00009178"/>
    </source>
</evidence>
<reference evidence="8 9" key="1">
    <citation type="journal article" date="2024" name="G3 (Bethesda)">
        <title>Genome assembly of Hibiscus sabdariffa L. provides insights into metabolisms of medicinal natural products.</title>
        <authorList>
            <person name="Kim T."/>
        </authorList>
    </citation>
    <scope>NUCLEOTIDE SEQUENCE [LARGE SCALE GENOMIC DNA]</scope>
    <source>
        <strain evidence="8">TK-2024</strain>
        <tissue evidence="8">Old leaves</tissue>
    </source>
</reference>
<comment type="subcellular location">
    <subcellularLocation>
        <location evidence="1">Secreted</location>
    </subcellularLocation>
</comment>
<evidence type="ECO:0000256" key="6">
    <source>
        <dbReference type="ARBA" id="ARBA00023157"/>
    </source>
</evidence>
<keyword evidence="4" id="KW-0372">Hormone</keyword>
<evidence type="ECO:0000256" key="4">
    <source>
        <dbReference type="ARBA" id="ARBA00022702"/>
    </source>
</evidence>
<evidence type="ECO:0000256" key="1">
    <source>
        <dbReference type="ARBA" id="ARBA00004613"/>
    </source>
</evidence>
<sequence length="99" mass="11066">MGFSKVVFVFLILALAMVAAGETLSKSSISGRRKVEDQTETSHHLLAGKRKAISYKALENNAAFCNQHGRSNHDCHRRKPINPYTRGCSITTRCARIYK</sequence>
<keyword evidence="3" id="KW-0964">Secreted</keyword>
<organism evidence="8 9">
    <name type="scientific">Hibiscus sabdariffa</name>
    <name type="common">roselle</name>
    <dbReference type="NCBI Taxonomy" id="183260"/>
    <lineage>
        <taxon>Eukaryota</taxon>
        <taxon>Viridiplantae</taxon>
        <taxon>Streptophyta</taxon>
        <taxon>Embryophyta</taxon>
        <taxon>Tracheophyta</taxon>
        <taxon>Spermatophyta</taxon>
        <taxon>Magnoliopsida</taxon>
        <taxon>eudicotyledons</taxon>
        <taxon>Gunneridae</taxon>
        <taxon>Pentapetalae</taxon>
        <taxon>rosids</taxon>
        <taxon>malvids</taxon>
        <taxon>Malvales</taxon>
        <taxon>Malvaceae</taxon>
        <taxon>Malvoideae</taxon>
        <taxon>Hibiscus</taxon>
    </lineage>
</organism>